<evidence type="ECO:0000313" key="3">
    <source>
        <dbReference type="Proteomes" id="UP000824782"/>
    </source>
</evidence>
<gene>
    <name evidence="2" type="ORF">GDO81_012646</name>
</gene>
<protein>
    <submittedName>
        <fullName evidence="2">Uncharacterized protein</fullName>
    </submittedName>
</protein>
<dbReference type="AlphaFoldDB" id="A0AAV7AUQ7"/>
<dbReference type="Proteomes" id="UP000824782">
    <property type="component" value="Unassembled WGS sequence"/>
</dbReference>
<keyword evidence="1" id="KW-0812">Transmembrane</keyword>
<reference evidence="2" key="1">
    <citation type="thesis" date="2020" institute="ProQuest LLC" country="789 East Eisenhower Parkway, Ann Arbor, MI, USA">
        <title>Comparative Genomics and Chromosome Evolution.</title>
        <authorList>
            <person name="Mudd A.B."/>
        </authorList>
    </citation>
    <scope>NUCLEOTIDE SEQUENCE</scope>
    <source>
        <strain evidence="2">237g6f4</strain>
        <tissue evidence="2">Blood</tissue>
    </source>
</reference>
<feature type="transmembrane region" description="Helical" evidence="1">
    <location>
        <begin position="21"/>
        <end position="46"/>
    </location>
</feature>
<accession>A0AAV7AUQ7</accession>
<keyword evidence="1" id="KW-1133">Transmembrane helix</keyword>
<sequence>MHDAGGSRRGQFTRQLSYMRYLQDCGVSVWLGGHTAAVVSVCVVIVNVQPYCPHLSLINHGGFTCTGSAMDIAMLRTASLLQHPPVSRAPP</sequence>
<evidence type="ECO:0000313" key="2">
    <source>
        <dbReference type="EMBL" id="KAG8564957.1"/>
    </source>
</evidence>
<organism evidence="2 3">
    <name type="scientific">Engystomops pustulosus</name>
    <name type="common">Tungara frog</name>
    <name type="synonym">Physalaemus pustulosus</name>
    <dbReference type="NCBI Taxonomy" id="76066"/>
    <lineage>
        <taxon>Eukaryota</taxon>
        <taxon>Metazoa</taxon>
        <taxon>Chordata</taxon>
        <taxon>Craniata</taxon>
        <taxon>Vertebrata</taxon>
        <taxon>Euteleostomi</taxon>
        <taxon>Amphibia</taxon>
        <taxon>Batrachia</taxon>
        <taxon>Anura</taxon>
        <taxon>Neobatrachia</taxon>
        <taxon>Hyloidea</taxon>
        <taxon>Leptodactylidae</taxon>
        <taxon>Leiuperinae</taxon>
        <taxon>Engystomops</taxon>
    </lineage>
</organism>
<keyword evidence="3" id="KW-1185">Reference proteome</keyword>
<dbReference type="EMBL" id="WNYA01000006">
    <property type="protein sequence ID" value="KAG8564957.1"/>
    <property type="molecule type" value="Genomic_DNA"/>
</dbReference>
<comment type="caution">
    <text evidence="2">The sequence shown here is derived from an EMBL/GenBank/DDBJ whole genome shotgun (WGS) entry which is preliminary data.</text>
</comment>
<proteinExistence type="predicted"/>
<name>A0AAV7AUQ7_ENGPU</name>
<keyword evidence="1" id="KW-0472">Membrane</keyword>
<evidence type="ECO:0000256" key="1">
    <source>
        <dbReference type="SAM" id="Phobius"/>
    </source>
</evidence>